<sequence length="152" mass="16670">MNMRKSIFTLVLPLFLFVSCEPQSSVDCSVVSVFCGDLVEVELTINGNNYLEENPNALIQVTQQGFTSVGQVDADNNRIILVLYQNSPILFTVDGVNFQLDMGVRTVQVDCCGPVIRLSSLSREGNFLCNGQGDCDEVVQLPLDGLGLYARE</sequence>
<dbReference type="PROSITE" id="PS51257">
    <property type="entry name" value="PROKAR_LIPOPROTEIN"/>
    <property type="match status" value="1"/>
</dbReference>
<accession>A0A2S7T701</accession>
<proteinExistence type="predicted"/>
<keyword evidence="2" id="KW-1185">Reference proteome</keyword>
<organism evidence="1 2">
    <name type="scientific">Aureicoccus marinus</name>
    <dbReference type="NCBI Taxonomy" id="754435"/>
    <lineage>
        <taxon>Bacteria</taxon>
        <taxon>Pseudomonadati</taxon>
        <taxon>Bacteroidota</taxon>
        <taxon>Flavobacteriia</taxon>
        <taxon>Flavobacteriales</taxon>
        <taxon>Flavobacteriaceae</taxon>
        <taxon>Aureicoccus</taxon>
    </lineage>
</organism>
<name>A0A2S7T701_9FLAO</name>
<evidence type="ECO:0000313" key="2">
    <source>
        <dbReference type="Proteomes" id="UP000239366"/>
    </source>
</evidence>
<dbReference type="AlphaFoldDB" id="A0A2S7T701"/>
<comment type="caution">
    <text evidence="1">The sequence shown here is derived from an EMBL/GenBank/DDBJ whole genome shotgun (WGS) entry which is preliminary data.</text>
</comment>
<reference evidence="2" key="1">
    <citation type="submission" date="2016-11" db="EMBL/GenBank/DDBJ databases">
        <title>Trade-off between light-utilization and light-protection in marine flavobacteria.</title>
        <authorList>
            <person name="Kumagai Y."/>
            <person name="Yoshizawa S."/>
            <person name="Kogure K."/>
        </authorList>
    </citation>
    <scope>NUCLEOTIDE SEQUENCE [LARGE SCALE GENOMIC DNA]</scope>
    <source>
        <strain evidence="2">SG-18</strain>
    </source>
</reference>
<protein>
    <submittedName>
        <fullName evidence="1">Uncharacterized protein</fullName>
    </submittedName>
</protein>
<dbReference type="Proteomes" id="UP000239366">
    <property type="component" value="Unassembled WGS sequence"/>
</dbReference>
<gene>
    <name evidence="1" type="ORF">BST99_05650</name>
</gene>
<dbReference type="EMBL" id="MQVX01000001">
    <property type="protein sequence ID" value="PQJ15285.1"/>
    <property type="molecule type" value="Genomic_DNA"/>
</dbReference>
<evidence type="ECO:0000313" key="1">
    <source>
        <dbReference type="EMBL" id="PQJ15285.1"/>
    </source>
</evidence>